<dbReference type="EMBL" id="OZ075133">
    <property type="protein sequence ID" value="CAL4988141.1"/>
    <property type="molecule type" value="Genomic_DNA"/>
</dbReference>
<sequence>MSMAAALKITRRRVLSPSPPACVPDGSSIRTVPLTAFDRASPDSFIPCVLAWNAPTPDNAALIDGLLATVARYPHVAARMGADERGRRCLLLNNAGVLVIEAAADVDLADALAAQGVSAHVNQLYPKADKECPDEPVFQVQLTRYRCGGLVIGAVCLHPVADGTSMSSFNTAWAAAVRTGGTAMLPSPFTDRAATAVPRNPPAPAIDHHKFWGEDVDGRSTRRYDVIPTDKIQSFAVHFPEEFVAGLKARVGARCSTFQCLLAHAWKKVTAVRGVPPGEVTQVRVAVNCRSRASPPAPADFFGNMVLWAFPRMRAGDLLSASYGTVVGAIRDAVAGVDAEYIQSFVDFAETAERGGEKLPSMGLAMGTVLCPDLEVDSWLGFRLHDLDFGCGPVSAFLPPDLPIEGLMFFVPSTVPNSGTKLFLALHKEHVEAFKQICYTMQD</sequence>
<evidence type="ECO:0000313" key="5">
    <source>
        <dbReference type="Proteomes" id="UP001497457"/>
    </source>
</evidence>
<keyword evidence="2" id="KW-0808">Transferase</keyword>
<dbReference type="Pfam" id="PF02458">
    <property type="entry name" value="Transferase"/>
    <property type="match status" value="1"/>
</dbReference>
<keyword evidence="3" id="KW-0012">Acyltransferase</keyword>
<dbReference type="PANTHER" id="PTHR31642">
    <property type="entry name" value="TRICHOTHECENE 3-O-ACETYLTRANSFERASE"/>
    <property type="match status" value="1"/>
</dbReference>
<dbReference type="Proteomes" id="UP001497457">
    <property type="component" value="Chromosome 23rd"/>
</dbReference>
<reference evidence="4" key="1">
    <citation type="submission" date="2024-10" db="EMBL/GenBank/DDBJ databases">
        <authorList>
            <person name="Ryan C."/>
        </authorList>
    </citation>
    <scope>NUCLEOTIDE SEQUENCE [LARGE SCALE GENOMIC DNA]</scope>
</reference>
<organism evidence="4 5">
    <name type="scientific">Urochloa decumbens</name>
    <dbReference type="NCBI Taxonomy" id="240449"/>
    <lineage>
        <taxon>Eukaryota</taxon>
        <taxon>Viridiplantae</taxon>
        <taxon>Streptophyta</taxon>
        <taxon>Embryophyta</taxon>
        <taxon>Tracheophyta</taxon>
        <taxon>Spermatophyta</taxon>
        <taxon>Magnoliopsida</taxon>
        <taxon>Liliopsida</taxon>
        <taxon>Poales</taxon>
        <taxon>Poaceae</taxon>
        <taxon>PACMAD clade</taxon>
        <taxon>Panicoideae</taxon>
        <taxon>Panicodae</taxon>
        <taxon>Paniceae</taxon>
        <taxon>Melinidinae</taxon>
        <taxon>Urochloa</taxon>
    </lineage>
</organism>
<evidence type="ECO:0000256" key="2">
    <source>
        <dbReference type="ARBA" id="ARBA00022679"/>
    </source>
</evidence>
<accession>A0ABC9AZB5</accession>
<keyword evidence="5" id="KW-1185">Reference proteome</keyword>
<dbReference type="GO" id="GO:0016747">
    <property type="term" value="F:acyltransferase activity, transferring groups other than amino-acyl groups"/>
    <property type="evidence" value="ECO:0007669"/>
    <property type="project" value="UniProtKB-ARBA"/>
</dbReference>
<dbReference type="Gene3D" id="3.30.559.10">
    <property type="entry name" value="Chloramphenicol acetyltransferase-like domain"/>
    <property type="match status" value="2"/>
</dbReference>
<evidence type="ECO:0000313" key="4">
    <source>
        <dbReference type="EMBL" id="CAL4988141.1"/>
    </source>
</evidence>
<protein>
    <submittedName>
        <fullName evidence="4">Uncharacterized protein</fullName>
    </submittedName>
</protein>
<evidence type="ECO:0000256" key="1">
    <source>
        <dbReference type="ARBA" id="ARBA00009861"/>
    </source>
</evidence>
<dbReference type="FunFam" id="3.30.559.10:FF:000008">
    <property type="entry name" value="Tryptamine hydroxycinnamoyl transferase"/>
    <property type="match status" value="1"/>
</dbReference>
<comment type="similarity">
    <text evidence="1">Belongs to the plant acyltransferase family.</text>
</comment>
<dbReference type="AlphaFoldDB" id="A0ABC9AZB5"/>
<dbReference type="InterPro" id="IPR050317">
    <property type="entry name" value="Plant_Fungal_Acyltransferase"/>
</dbReference>
<proteinExistence type="inferred from homology"/>
<name>A0ABC9AZB5_9POAL</name>
<dbReference type="InterPro" id="IPR023213">
    <property type="entry name" value="CAT-like_dom_sf"/>
</dbReference>
<gene>
    <name evidence="4" type="ORF">URODEC1_LOCUS59114</name>
</gene>
<dbReference type="PANTHER" id="PTHR31642:SF278">
    <property type="entry name" value="TRYPTAMINE HYDROXYCINNAMOYLTRANSFERASE 1"/>
    <property type="match status" value="1"/>
</dbReference>
<evidence type="ECO:0000256" key="3">
    <source>
        <dbReference type="ARBA" id="ARBA00023315"/>
    </source>
</evidence>